<comment type="caution">
    <text evidence="2">The sequence shown here is derived from an EMBL/GenBank/DDBJ whole genome shotgun (WGS) entry which is preliminary data.</text>
</comment>
<dbReference type="EMBL" id="JANJOU010000023">
    <property type="protein sequence ID" value="MCR0984699.1"/>
    <property type="molecule type" value="Genomic_DNA"/>
</dbReference>
<dbReference type="PANTHER" id="PTHR43305:SF1">
    <property type="entry name" value="FAMILY N-ACETYLTRANSFERASE, PUTATIVE (AFU_ORTHOLOGUE AFUA_2G01380)-RELATED"/>
    <property type="match status" value="1"/>
</dbReference>
<dbReference type="SUPFAM" id="SSF55729">
    <property type="entry name" value="Acyl-CoA N-acyltransferases (Nat)"/>
    <property type="match status" value="1"/>
</dbReference>
<evidence type="ECO:0000313" key="2">
    <source>
        <dbReference type="EMBL" id="MCR0984699.1"/>
    </source>
</evidence>
<protein>
    <submittedName>
        <fullName evidence="2">GNAT family N-acetyltransferase</fullName>
    </submittedName>
</protein>
<sequence>MPDVAFHIAPAASAGDLAEVARLFREYAEGLGVDLSFQGFEAELASLPGRYAPPAGALLLARGRDGTPMGCAALRPLGDGLCEMKRLFVPPRARGLGLGRALVEAVLAAARAARHREVRLDTLPGMAEAVALYRSVGFRPVPPYYETPVPGTIFLARAP</sequence>
<keyword evidence="3" id="KW-1185">Reference proteome</keyword>
<name>A0ABT1XAH4_9PROT</name>
<dbReference type="RefSeq" id="WP_257718354.1">
    <property type="nucleotide sequence ID" value="NZ_JANJOU010000023.1"/>
</dbReference>
<dbReference type="Proteomes" id="UP001524642">
    <property type="component" value="Unassembled WGS sequence"/>
</dbReference>
<feature type="domain" description="N-acetyltransferase" evidence="1">
    <location>
        <begin position="6"/>
        <end position="159"/>
    </location>
</feature>
<dbReference type="InterPro" id="IPR052777">
    <property type="entry name" value="Acetyltransferase_Enz"/>
</dbReference>
<dbReference type="InterPro" id="IPR016181">
    <property type="entry name" value="Acyl_CoA_acyltransferase"/>
</dbReference>
<dbReference type="PROSITE" id="PS51186">
    <property type="entry name" value="GNAT"/>
    <property type="match status" value="1"/>
</dbReference>
<dbReference type="Pfam" id="PF00583">
    <property type="entry name" value="Acetyltransf_1"/>
    <property type="match status" value="1"/>
</dbReference>
<accession>A0ABT1XAH4</accession>
<dbReference type="PANTHER" id="PTHR43305">
    <property type="entry name" value="FAMILY N-ACETYLTRANSFERASE, PUTATIVE (AFU_ORTHOLOGUE AFUA_2G01380)-RELATED"/>
    <property type="match status" value="1"/>
</dbReference>
<gene>
    <name evidence="2" type="ORF">NRP21_21805</name>
</gene>
<organism evidence="2 3">
    <name type="scientific">Roseomonas populi</name>
    <dbReference type="NCBI Taxonomy" id="3121582"/>
    <lineage>
        <taxon>Bacteria</taxon>
        <taxon>Pseudomonadati</taxon>
        <taxon>Pseudomonadota</taxon>
        <taxon>Alphaproteobacteria</taxon>
        <taxon>Acetobacterales</taxon>
        <taxon>Roseomonadaceae</taxon>
        <taxon>Roseomonas</taxon>
    </lineage>
</organism>
<evidence type="ECO:0000259" key="1">
    <source>
        <dbReference type="PROSITE" id="PS51186"/>
    </source>
</evidence>
<dbReference type="InterPro" id="IPR000182">
    <property type="entry name" value="GNAT_dom"/>
</dbReference>
<proteinExistence type="predicted"/>
<evidence type="ECO:0000313" key="3">
    <source>
        <dbReference type="Proteomes" id="UP001524642"/>
    </source>
</evidence>
<reference evidence="2 3" key="1">
    <citation type="submission" date="2022-06" db="EMBL/GenBank/DDBJ databases">
        <title>Roseomonas CN29.</title>
        <authorList>
            <person name="Cheng Y."/>
            <person name="He X."/>
        </authorList>
    </citation>
    <scope>NUCLEOTIDE SEQUENCE [LARGE SCALE GENOMIC DNA]</scope>
    <source>
        <strain evidence="2 3">CN29</strain>
    </source>
</reference>
<dbReference type="Gene3D" id="3.40.630.30">
    <property type="match status" value="1"/>
</dbReference>